<evidence type="ECO:0000313" key="2">
    <source>
        <dbReference type="EMBL" id="KAA0912471.1"/>
    </source>
</evidence>
<proteinExistence type="predicted"/>
<organism evidence="2 3">
    <name type="scientific">Aquicoccus porphyridii</name>
    <dbReference type="NCBI Taxonomy" id="1852029"/>
    <lineage>
        <taxon>Bacteria</taxon>
        <taxon>Pseudomonadati</taxon>
        <taxon>Pseudomonadota</taxon>
        <taxon>Alphaproteobacteria</taxon>
        <taxon>Rhodobacterales</taxon>
        <taxon>Paracoccaceae</taxon>
        <taxon>Aquicoccus</taxon>
    </lineage>
</organism>
<dbReference type="AlphaFoldDB" id="A0A5A9Z5K0"/>
<protein>
    <submittedName>
        <fullName evidence="2">DUF4168 domain-containing protein</fullName>
    </submittedName>
</protein>
<accession>A0A5A9Z5K0</accession>
<name>A0A5A9Z5K0_9RHOB</name>
<reference evidence="2 3" key="1">
    <citation type="submission" date="2019-07" db="EMBL/GenBank/DDBJ databases">
        <title>Aquicoccus porphyridii gen. nov., sp. nov., isolated from a small marine red alga, Porphyridium marinum.</title>
        <authorList>
            <person name="Liu L."/>
        </authorList>
    </citation>
    <scope>NUCLEOTIDE SEQUENCE [LARGE SCALE GENOMIC DNA]</scope>
    <source>
        <strain evidence="2 3">L1 8-17</strain>
    </source>
</reference>
<dbReference type="EMBL" id="VINQ01000013">
    <property type="protein sequence ID" value="KAA0912471.1"/>
    <property type="molecule type" value="Genomic_DNA"/>
</dbReference>
<evidence type="ECO:0000259" key="1">
    <source>
        <dbReference type="Pfam" id="PF13767"/>
    </source>
</evidence>
<dbReference type="InterPro" id="IPR025433">
    <property type="entry name" value="DUF4168"/>
</dbReference>
<dbReference type="Proteomes" id="UP000325291">
    <property type="component" value="Unassembled WGS sequence"/>
</dbReference>
<feature type="domain" description="DUF4168" evidence="1">
    <location>
        <begin position="74"/>
        <end position="150"/>
    </location>
</feature>
<sequence>MVGIFPLACLHFSPRHSKSVAFPTQGRHAQEWRKLVTLKPKFLTALAVIALGFSTPVVAQQTEVPSIAAEDVTETQVNAFVDAALAVQEVQNEYIPQIQATEDEGARNEIIEQANTAAAAAVESVDELTIDDYLAIAEAARQDEDLNGRIMARLQSQQEQ</sequence>
<evidence type="ECO:0000313" key="3">
    <source>
        <dbReference type="Proteomes" id="UP000325291"/>
    </source>
</evidence>
<keyword evidence="3" id="KW-1185">Reference proteome</keyword>
<dbReference type="Pfam" id="PF13767">
    <property type="entry name" value="DUF4168"/>
    <property type="match status" value="1"/>
</dbReference>
<comment type="caution">
    <text evidence="2">The sequence shown here is derived from an EMBL/GenBank/DDBJ whole genome shotgun (WGS) entry which is preliminary data.</text>
</comment>
<gene>
    <name evidence="2" type="ORF">FLO80_15510</name>
</gene>